<evidence type="ECO:0000313" key="2">
    <source>
        <dbReference type="Proteomes" id="UP001570071"/>
    </source>
</evidence>
<comment type="caution">
    <text evidence="1">The sequence shown here is derived from an EMBL/GenBank/DDBJ whole genome shotgun (WGS) entry which is preliminary data.</text>
</comment>
<dbReference type="RefSeq" id="WP_269336642.1">
    <property type="nucleotide sequence ID" value="NZ_JBFSSG010000001.1"/>
</dbReference>
<proteinExistence type="predicted"/>
<sequence length="93" mass="10766">MRIQGYIACAHFEETIKHLGEGDTPEKALSDFVNGDFQLHCERDEVEDGSYVTVRVFKAIYADTPEANMDDFEDGWQWMLGDEVSEHQVQFFE</sequence>
<evidence type="ECO:0000313" key="1">
    <source>
        <dbReference type="EMBL" id="MEZ8719758.1"/>
    </source>
</evidence>
<name>A0ABV4MRI2_9VIBR</name>
<reference evidence="1 2" key="1">
    <citation type="journal article" date="2024" name="ISME J.">
        <title>Tailless and filamentous prophages are predominant in marine Vibrio.</title>
        <authorList>
            <person name="Steensen K."/>
            <person name="Seneca J."/>
            <person name="Bartlau N."/>
            <person name="Yu X.A."/>
            <person name="Hussain F.A."/>
            <person name="Polz M.F."/>
        </authorList>
    </citation>
    <scope>NUCLEOTIDE SEQUENCE [LARGE SCALE GENOMIC DNA]</scope>
    <source>
        <strain evidence="1 2">10N.239.312.F12</strain>
    </source>
</reference>
<accession>A0ABV4MRI2</accession>
<keyword evidence="2" id="KW-1185">Reference proteome</keyword>
<gene>
    <name evidence="1" type="ORF">AB6D66_01675</name>
</gene>
<dbReference type="EMBL" id="JBFSSG010000001">
    <property type="protein sequence ID" value="MEZ8719758.1"/>
    <property type="molecule type" value="Genomic_DNA"/>
</dbReference>
<dbReference type="Proteomes" id="UP001570071">
    <property type="component" value="Unassembled WGS sequence"/>
</dbReference>
<protein>
    <submittedName>
        <fullName evidence="1">Uncharacterized protein</fullName>
    </submittedName>
</protein>
<organism evidence="1 2">
    <name type="scientific">Vibrio pomeroyi</name>
    <dbReference type="NCBI Taxonomy" id="198832"/>
    <lineage>
        <taxon>Bacteria</taxon>
        <taxon>Pseudomonadati</taxon>
        <taxon>Pseudomonadota</taxon>
        <taxon>Gammaproteobacteria</taxon>
        <taxon>Vibrionales</taxon>
        <taxon>Vibrionaceae</taxon>
        <taxon>Vibrio</taxon>
    </lineage>
</organism>